<evidence type="ECO:0000256" key="1">
    <source>
        <dbReference type="ARBA" id="ARBA00004418"/>
    </source>
</evidence>
<dbReference type="PROSITE" id="PS51318">
    <property type="entry name" value="TAT"/>
    <property type="match status" value="1"/>
</dbReference>
<proteinExistence type="inferred from homology"/>
<dbReference type="Pfam" id="PF00496">
    <property type="entry name" value="SBP_bac_5"/>
    <property type="match status" value="1"/>
</dbReference>
<keyword evidence="7" id="KW-1185">Reference proteome</keyword>
<accession>A0A345ZVE1</accession>
<dbReference type="KEGG" id="ptaw:DW352_10430"/>
<comment type="subcellular location">
    <subcellularLocation>
        <location evidence="1">Periplasm</location>
    </subcellularLocation>
</comment>
<dbReference type="InterPro" id="IPR039424">
    <property type="entry name" value="SBP_5"/>
</dbReference>
<reference evidence="6 7" key="1">
    <citation type="submission" date="2018-07" db="EMBL/GenBank/DDBJ databases">
        <authorList>
            <person name="Quirk P.G."/>
            <person name="Krulwich T.A."/>
        </authorList>
    </citation>
    <scope>NUCLEOTIDE SEQUENCE [LARGE SCALE GENOMIC DNA]</scope>
    <source>
        <strain evidence="6 7">CC-BB4</strain>
    </source>
</reference>
<dbReference type="EMBL" id="CP031417">
    <property type="protein sequence ID" value="AXK80888.1"/>
    <property type="molecule type" value="Genomic_DNA"/>
</dbReference>
<sequence>MKRRDFLQSAGAVAAASAVSAPAVFSPAKAQSRKETLLLVSENGPNNLDIHGVGTNRPGYEVSWNCYDRLIVNDKKKLADGTLSYDRDKFKLELADDMVTGDMNVTFKLKKNAKFHDGTPITAKDVKWSFDRAVGAGGFPTVQMKAGSMVKPEQFVAVDDYTFRVDFLNKDRLTIPDIATIVPSIYNSGLLKKHATEKDPWALEYTKNNTAGGGAFKVTSWKPGTEVIYERNDAWVSGPLPSLKKIIWRIVPSSGNRRALMERGDADISFDLPSKDTAEMKKEGKLAIIANPITNGMYSVELNVKNPPFNNEKVRQAVAYALPYQKIMDAAMFGLAIPLFGGASNTVTNTDWPAKTGYTTDIAKAKALMAEAGAANGFETTLSFDLGTADICEPIAVLVQESLAQIGIKTTINKVPGSNWRSEMAKKSMPLMINFFSGWLDYPEYFFFWCYSGQNAIFNTPSYQDKEMDAFIDGARAAAATGDKAKYEKDVIGFISKAYNDVPRVPLFQPMLNLATQKNISGYCYWFHRQVDYRSLVKA</sequence>
<dbReference type="GO" id="GO:0030288">
    <property type="term" value="C:outer membrane-bounded periplasmic space"/>
    <property type="evidence" value="ECO:0007669"/>
    <property type="project" value="UniProtKB-ARBA"/>
</dbReference>
<evidence type="ECO:0000256" key="2">
    <source>
        <dbReference type="ARBA" id="ARBA00005695"/>
    </source>
</evidence>
<comment type="similarity">
    <text evidence="2">Belongs to the bacterial solute-binding protein 5 family.</text>
</comment>
<dbReference type="GO" id="GO:0043190">
    <property type="term" value="C:ATP-binding cassette (ABC) transporter complex"/>
    <property type="evidence" value="ECO:0007669"/>
    <property type="project" value="InterPro"/>
</dbReference>
<evidence type="ECO:0000256" key="3">
    <source>
        <dbReference type="ARBA" id="ARBA00022448"/>
    </source>
</evidence>
<dbReference type="RefSeq" id="WP_115690970.1">
    <property type="nucleotide sequence ID" value="NZ_CP031417.1"/>
</dbReference>
<dbReference type="GO" id="GO:0015833">
    <property type="term" value="P:peptide transport"/>
    <property type="evidence" value="ECO:0007669"/>
    <property type="project" value="TreeGrafter"/>
</dbReference>
<dbReference type="InterPro" id="IPR006311">
    <property type="entry name" value="TAT_signal"/>
</dbReference>
<dbReference type="Gene3D" id="3.40.190.10">
    <property type="entry name" value="Periplasmic binding protein-like II"/>
    <property type="match status" value="1"/>
</dbReference>
<dbReference type="OrthoDB" id="9803988at2"/>
<evidence type="ECO:0000313" key="6">
    <source>
        <dbReference type="EMBL" id="AXK80888.1"/>
    </source>
</evidence>
<dbReference type="PANTHER" id="PTHR30290">
    <property type="entry name" value="PERIPLASMIC BINDING COMPONENT OF ABC TRANSPORTER"/>
    <property type="match status" value="1"/>
</dbReference>
<organism evidence="6 7">
    <name type="scientific">Pseudolabrys taiwanensis</name>
    <dbReference type="NCBI Taxonomy" id="331696"/>
    <lineage>
        <taxon>Bacteria</taxon>
        <taxon>Pseudomonadati</taxon>
        <taxon>Pseudomonadota</taxon>
        <taxon>Alphaproteobacteria</taxon>
        <taxon>Hyphomicrobiales</taxon>
        <taxon>Xanthobacteraceae</taxon>
        <taxon>Pseudolabrys</taxon>
    </lineage>
</organism>
<name>A0A345ZVE1_9HYPH</name>
<dbReference type="GO" id="GO:1904680">
    <property type="term" value="F:peptide transmembrane transporter activity"/>
    <property type="evidence" value="ECO:0007669"/>
    <property type="project" value="TreeGrafter"/>
</dbReference>
<dbReference type="PIRSF" id="PIRSF002741">
    <property type="entry name" value="MppA"/>
    <property type="match status" value="1"/>
</dbReference>
<keyword evidence="4" id="KW-0732">Signal</keyword>
<dbReference type="CDD" id="cd08512">
    <property type="entry name" value="PBP2_NikA_DppA_OppA_like_7"/>
    <property type="match status" value="1"/>
</dbReference>
<evidence type="ECO:0000259" key="5">
    <source>
        <dbReference type="Pfam" id="PF00496"/>
    </source>
</evidence>
<dbReference type="InterPro" id="IPR000914">
    <property type="entry name" value="SBP_5_dom"/>
</dbReference>
<keyword evidence="3" id="KW-0813">Transport</keyword>
<dbReference type="Gene3D" id="3.10.105.10">
    <property type="entry name" value="Dipeptide-binding Protein, Domain 3"/>
    <property type="match status" value="1"/>
</dbReference>
<dbReference type="Proteomes" id="UP000254889">
    <property type="component" value="Chromosome"/>
</dbReference>
<evidence type="ECO:0000256" key="4">
    <source>
        <dbReference type="ARBA" id="ARBA00022729"/>
    </source>
</evidence>
<dbReference type="PANTHER" id="PTHR30290:SF10">
    <property type="entry name" value="PERIPLASMIC OLIGOPEPTIDE-BINDING PROTEIN-RELATED"/>
    <property type="match status" value="1"/>
</dbReference>
<gene>
    <name evidence="6" type="ORF">DW352_10430</name>
</gene>
<dbReference type="AlphaFoldDB" id="A0A345ZVE1"/>
<feature type="domain" description="Solute-binding protein family 5" evidence="5">
    <location>
        <begin position="94"/>
        <end position="455"/>
    </location>
</feature>
<dbReference type="SUPFAM" id="SSF53850">
    <property type="entry name" value="Periplasmic binding protein-like II"/>
    <property type="match status" value="1"/>
</dbReference>
<dbReference type="Gene3D" id="3.90.76.10">
    <property type="entry name" value="Dipeptide-binding Protein, Domain 1"/>
    <property type="match status" value="1"/>
</dbReference>
<protein>
    <submittedName>
        <fullName evidence="6">ABC transporter substrate-binding protein</fullName>
    </submittedName>
</protein>
<evidence type="ECO:0000313" key="7">
    <source>
        <dbReference type="Proteomes" id="UP000254889"/>
    </source>
</evidence>
<dbReference type="InterPro" id="IPR030678">
    <property type="entry name" value="Peptide/Ni-bd"/>
</dbReference>